<evidence type="ECO:0000256" key="10">
    <source>
        <dbReference type="PROSITE-ProRule" id="PRU00886"/>
    </source>
</evidence>
<dbReference type="Gene3D" id="3.40.50.880">
    <property type="match status" value="1"/>
</dbReference>
<dbReference type="SUPFAM" id="SSF52402">
    <property type="entry name" value="Adenine nucleotide alpha hydrolases-like"/>
    <property type="match status" value="1"/>
</dbReference>
<dbReference type="PRINTS" id="PR00097">
    <property type="entry name" value="ANTSNTHASEII"/>
</dbReference>
<dbReference type="EMBL" id="CP141615">
    <property type="protein sequence ID" value="WRP18954.1"/>
    <property type="molecule type" value="Genomic_DNA"/>
</dbReference>
<proteinExistence type="inferred from homology"/>
<accession>A0ABZ1C1I2</accession>
<comment type="pathway">
    <text evidence="2 9">Purine metabolism; GMP biosynthesis; GMP from XMP (L-Gln route): step 1/1.</text>
</comment>
<evidence type="ECO:0000256" key="5">
    <source>
        <dbReference type="ARBA" id="ARBA00022749"/>
    </source>
</evidence>
<evidence type="ECO:0000256" key="3">
    <source>
        <dbReference type="ARBA" id="ARBA00022598"/>
    </source>
</evidence>
<dbReference type="GO" id="GO:0003922">
    <property type="term" value="F:GMP synthase (glutamine-hydrolyzing) activity"/>
    <property type="evidence" value="ECO:0007669"/>
    <property type="project" value="UniProtKB-EC"/>
</dbReference>
<dbReference type="InterPro" id="IPR001674">
    <property type="entry name" value="GMP_synth_C"/>
</dbReference>
<evidence type="ECO:0000313" key="12">
    <source>
        <dbReference type="EMBL" id="WRP18954.1"/>
    </source>
</evidence>
<name>A0ABZ1C1I2_9FIRM</name>
<dbReference type="PROSITE" id="PS51273">
    <property type="entry name" value="GATASE_TYPE_1"/>
    <property type="match status" value="1"/>
</dbReference>
<gene>
    <name evidence="9 12" type="primary">guaA</name>
    <name evidence="12" type="ORF">U7230_09725</name>
</gene>
<feature type="active site" description="Nucleophile" evidence="9">
    <location>
        <position position="83"/>
    </location>
</feature>
<feature type="binding site" evidence="10">
    <location>
        <begin position="232"/>
        <end position="238"/>
    </location>
    <ligand>
        <name>ATP</name>
        <dbReference type="ChEBI" id="CHEBI:30616"/>
    </ligand>
</feature>
<reference evidence="12 13" key="1">
    <citation type="journal article" date="2024" name="Front. Microbiol.">
        <title>Novel thermophilic genera Geochorda gen. nov. and Carboxydochorda gen. nov. from the deep terrestrial subsurface reveal the ecophysiological diversity in the class Limnochordia.</title>
        <authorList>
            <person name="Karnachuk O.V."/>
            <person name="Lukina A.P."/>
            <person name="Avakyan M.R."/>
            <person name="Kadnikov V.V."/>
            <person name="Begmatov S."/>
            <person name="Beletsky A.V."/>
            <person name="Vlasova K.G."/>
            <person name="Novikov A.A."/>
            <person name="Shcherbakova V.A."/>
            <person name="Mardanov A.V."/>
            <person name="Ravin N.V."/>
        </authorList>
    </citation>
    <scope>NUCLEOTIDE SEQUENCE [LARGE SCALE GENOMIC DNA]</scope>
    <source>
        <strain evidence="12 13">L945</strain>
    </source>
</reference>
<evidence type="ECO:0000256" key="1">
    <source>
        <dbReference type="ARBA" id="ARBA00002332"/>
    </source>
</evidence>
<dbReference type="InterPro" id="IPR017926">
    <property type="entry name" value="GATASE"/>
</dbReference>
<comment type="subunit">
    <text evidence="9">Homodimer.</text>
</comment>
<dbReference type="PRINTS" id="PR00099">
    <property type="entry name" value="CPSGATASE"/>
</dbReference>
<dbReference type="Proteomes" id="UP001332192">
    <property type="component" value="Chromosome"/>
</dbReference>
<dbReference type="PANTHER" id="PTHR11922">
    <property type="entry name" value="GMP SYNTHASE-RELATED"/>
    <property type="match status" value="1"/>
</dbReference>
<keyword evidence="8 9" id="KW-0315">Glutamine amidotransferase</keyword>
<dbReference type="Pfam" id="PF00117">
    <property type="entry name" value="GATase"/>
    <property type="match status" value="1"/>
</dbReference>
<dbReference type="InterPro" id="IPR004739">
    <property type="entry name" value="GMP_synth_GATase"/>
</dbReference>
<dbReference type="InterPro" id="IPR022310">
    <property type="entry name" value="NAD/GMP_synthase"/>
</dbReference>
<dbReference type="HAMAP" id="MF_00344">
    <property type="entry name" value="GMP_synthase"/>
    <property type="match status" value="1"/>
</dbReference>
<evidence type="ECO:0000313" key="13">
    <source>
        <dbReference type="Proteomes" id="UP001332192"/>
    </source>
</evidence>
<feature type="active site" evidence="9">
    <location>
        <position position="180"/>
    </location>
</feature>
<evidence type="ECO:0000256" key="6">
    <source>
        <dbReference type="ARBA" id="ARBA00022755"/>
    </source>
</evidence>
<keyword evidence="7 9" id="KW-0067">ATP-binding</keyword>
<evidence type="ECO:0000256" key="2">
    <source>
        <dbReference type="ARBA" id="ARBA00005153"/>
    </source>
</evidence>
<dbReference type="CDD" id="cd01742">
    <property type="entry name" value="GATase1_GMP_Synthase"/>
    <property type="match status" value="1"/>
</dbReference>
<dbReference type="InterPro" id="IPR014729">
    <property type="entry name" value="Rossmann-like_a/b/a_fold"/>
</dbReference>
<evidence type="ECO:0000256" key="9">
    <source>
        <dbReference type="HAMAP-Rule" id="MF_00344"/>
    </source>
</evidence>
<dbReference type="InterPro" id="IPR029062">
    <property type="entry name" value="Class_I_gatase-like"/>
</dbReference>
<feature type="domain" description="GMPS ATP-PPase" evidence="11">
    <location>
        <begin position="205"/>
        <end position="394"/>
    </location>
</feature>
<dbReference type="Gene3D" id="3.30.300.10">
    <property type="match status" value="1"/>
</dbReference>
<dbReference type="InterPro" id="IPR022955">
    <property type="entry name" value="GMP_synthase"/>
</dbReference>
<dbReference type="Gene3D" id="3.40.50.620">
    <property type="entry name" value="HUPs"/>
    <property type="match status" value="1"/>
</dbReference>
<keyword evidence="5 9" id="KW-0332">GMP biosynthesis</keyword>
<evidence type="ECO:0000259" key="11">
    <source>
        <dbReference type="PROSITE" id="PS51553"/>
    </source>
</evidence>
<comment type="catalytic activity">
    <reaction evidence="9">
        <text>XMP + L-glutamine + ATP + H2O = GMP + L-glutamate + AMP + diphosphate + 2 H(+)</text>
        <dbReference type="Rhea" id="RHEA:11680"/>
        <dbReference type="ChEBI" id="CHEBI:15377"/>
        <dbReference type="ChEBI" id="CHEBI:15378"/>
        <dbReference type="ChEBI" id="CHEBI:29985"/>
        <dbReference type="ChEBI" id="CHEBI:30616"/>
        <dbReference type="ChEBI" id="CHEBI:33019"/>
        <dbReference type="ChEBI" id="CHEBI:57464"/>
        <dbReference type="ChEBI" id="CHEBI:58115"/>
        <dbReference type="ChEBI" id="CHEBI:58359"/>
        <dbReference type="ChEBI" id="CHEBI:456215"/>
        <dbReference type="EC" id="6.3.5.2"/>
    </reaction>
</comment>
<dbReference type="NCBIfam" id="NF000848">
    <property type="entry name" value="PRK00074.1"/>
    <property type="match status" value="1"/>
</dbReference>
<keyword evidence="6 9" id="KW-0658">Purine biosynthesis</keyword>
<dbReference type="SUPFAM" id="SSF52317">
    <property type="entry name" value="Class I glutamine amidotransferase-like"/>
    <property type="match status" value="1"/>
</dbReference>
<dbReference type="Pfam" id="PF00958">
    <property type="entry name" value="GMP_synt_C"/>
    <property type="match status" value="1"/>
</dbReference>
<dbReference type="NCBIfam" id="TIGR00884">
    <property type="entry name" value="guaA_Cterm"/>
    <property type="match status" value="1"/>
</dbReference>
<evidence type="ECO:0000256" key="7">
    <source>
        <dbReference type="ARBA" id="ARBA00022840"/>
    </source>
</evidence>
<comment type="function">
    <text evidence="1 9">Catalyzes the synthesis of GMP from XMP.</text>
</comment>
<sequence>MPGAERVLVLDLGAQYTLLIARRVRELGVYCEVLPGDAPAQTILSRKPQAIILSGGPSSVYAEDAPRPDPAVWEAGVPVLGICYGMQLMAHVLGGEVRRGERQEFGRAELEVLAADDGRPGRLFEGIGSPGARMTCWMSHGDLVRRPPPGFRTVARTPLSPVAAMEHGSRPWFGVQFHPEVAHTPFGSELLRHFLYDLAGLRGGWNMHAFVERAVDELRRQVTGGRAVVALSGGVDSSTAAVLAHRALGDRLTAIFVDHGLLRRGEPETVEREIGGRLGVPVTRVDARQRFLTKLAGVVDPEEKRRIIGREFIRVFEESARGVPDVRYLVQGTLYPDVVESGGGRTATIKSHHNVGGLPEQMQLTLVEPFRYLFKDEVRRVARELGLPDAIVHRHPFPGPGLAVRVVGEVTAEALETVRACDAIVQEEVERAGWAGEVWQAFAVWTGAWSVGVKGDARHYGPVIAVRCVQSDDGMTADWVRLPYEVLDRISHRITNEVPTVSRVVYDVSAKPPATIEWE</sequence>
<dbReference type="NCBIfam" id="TIGR00888">
    <property type="entry name" value="guaA_Nterm"/>
    <property type="match status" value="1"/>
</dbReference>
<dbReference type="PANTHER" id="PTHR11922:SF2">
    <property type="entry name" value="GMP SYNTHASE [GLUTAMINE-HYDROLYZING]"/>
    <property type="match status" value="1"/>
</dbReference>
<protein>
    <recommendedName>
        <fullName evidence="9">GMP synthase [glutamine-hydrolyzing]</fullName>
        <ecNumber evidence="9">6.3.5.2</ecNumber>
    </recommendedName>
    <alternativeName>
        <fullName evidence="9">GMP synthetase</fullName>
    </alternativeName>
    <alternativeName>
        <fullName evidence="9">Glutamine amidotransferase</fullName>
    </alternativeName>
</protein>
<dbReference type="CDD" id="cd01997">
    <property type="entry name" value="GMP_synthase_C"/>
    <property type="match status" value="1"/>
</dbReference>
<dbReference type="InterPro" id="IPR025777">
    <property type="entry name" value="GMPS_ATP_PPase_dom"/>
</dbReference>
<dbReference type="EC" id="6.3.5.2" evidence="9"/>
<evidence type="ECO:0000256" key="4">
    <source>
        <dbReference type="ARBA" id="ARBA00022741"/>
    </source>
</evidence>
<keyword evidence="4 9" id="KW-0547">Nucleotide-binding</keyword>
<dbReference type="Pfam" id="PF02540">
    <property type="entry name" value="NAD_synthase"/>
    <property type="match status" value="1"/>
</dbReference>
<feature type="active site" evidence="9">
    <location>
        <position position="178"/>
    </location>
</feature>
<dbReference type="SUPFAM" id="SSF54810">
    <property type="entry name" value="GMP synthetase C-terminal dimerisation domain"/>
    <property type="match status" value="1"/>
</dbReference>
<evidence type="ECO:0000256" key="8">
    <source>
        <dbReference type="ARBA" id="ARBA00022962"/>
    </source>
</evidence>
<dbReference type="PROSITE" id="PS51553">
    <property type="entry name" value="GMPS_ATP_PPASE"/>
    <property type="match status" value="1"/>
</dbReference>
<organism evidence="12 13">
    <name type="scientific">Carboxydichorda subterranea</name>
    <dbReference type="NCBI Taxonomy" id="3109565"/>
    <lineage>
        <taxon>Bacteria</taxon>
        <taxon>Bacillati</taxon>
        <taxon>Bacillota</taxon>
        <taxon>Limnochordia</taxon>
        <taxon>Limnochordales</taxon>
        <taxon>Geochordaceae</taxon>
        <taxon>Carboxydichorda</taxon>
    </lineage>
</organism>
<dbReference type="PRINTS" id="PR00096">
    <property type="entry name" value="GATASE"/>
</dbReference>
<keyword evidence="3 9" id="KW-0436">Ligase</keyword>
<keyword evidence="13" id="KW-1185">Reference proteome</keyword>